<dbReference type="Gene3D" id="3.40.960.10">
    <property type="entry name" value="VSR Endonuclease"/>
    <property type="match status" value="1"/>
</dbReference>
<protein>
    <recommendedName>
        <fullName evidence="4">DUF559 domain-containing protein</fullName>
    </recommendedName>
</protein>
<comment type="caution">
    <text evidence="2">The sequence shown here is derived from an EMBL/GenBank/DDBJ whole genome shotgun (WGS) entry which is preliminary data.</text>
</comment>
<gene>
    <name evidence="2" type="ORF">DSM106972_049760</name>
</gene>
<feature type="transmembrane region" description="Helical" evidence="1">
    <location>
        <begin position="52"/>
        <end position="69"/>
    </location>
</feature>
<reference evidence="2" key="2">
    <citation type="journal article" date="2019" name="Genome Biol. Evol.">
        <title>Day and night: Metabolic profiles and evolutionary relationships of six axenic non-marine cyanobacteria.</title>
        <authorList>
            <person name="Will S.E."/>
            <person name="Henke P."/>
            <person name="Boedeker C."/>
            <person name="Huang S."/>
            <person name="Brinkmann H."/>
            <person name="Rohde M."/>
            <person name="Jarek M."/>
            <person name="Friedl T."/>
            <person name="Seufert S."/>
            <person name="Schumacher M."/>
            <person name="Overmann J."/>
            <person name="Neumann-Schaal M."/>
            <person name="Petersen J."/>
        </authorList>
    </citation>
    <scope>NUCLEOTIDE SEQUENCE [LARGE SCALE GENOMIC DNA]</scope>
    <source>
        <strain evidence="2">PCC 7102</strain>
    </source>
</reference>
<evidence type="ECO:0008006" key="4">
    <source>
        <dbReference type="Google" id="ProtNLM"/>
    </source>
</evidence>
<accession>A0A433VD70</accession>
<name>A0A433VD70_9CYAN</name>
<organism evidence="2 3">
    <name type="scientific">Dulcicalothrix desertica PCC 7102</name>
    <dbReference type="NCBI Taxonomy" id="232991"/>
    <lineage>
        <taxon>Bacteria</taxon>
        <taxon>Bacillati</taxon>
        <taxon>Cyanobacteriota</taxon>
        <taxon>Cyanophyceae</taxon>
        <taxon>Nostocales</taxon>
        <taxon>Calotrichaceae</taxon>
        <taxon>Dulcicalothrix</taxon>
    </lineage>
</organism>
<dbReference type="Proteomes" id="UP000271624">
    <property type="component" value="Unassembled WGS sequence"/>
</dbReference>
<reference evidence="2" key="1">
    <citation type="submission" date="2018-12" db="EMBL/GenBank/DDBJ databases">
        <authorList>
            <person name="Will S."/>
            <person name="Neumann-Schaal M."/>
            <person name="Henke P."/>
        </authorList>
    </citation>
    <scope>NUCLEOTIDE SEQUENCE</scope>
    <source>
        <strain evidence="2">PCC 7102</strain>
    </source>
</reference>
<dbReference type="AlphaFoldDB" id="A0A433VD70"/>
<dbReference type="OrthoDB" id="570036at2"/>
<dbReference type="EMBL" id="RSCL01000012">
    <property type="protein sequence ID" value="RUT04062.1"/>
    <property type="molecule type" value="Genomic_DNA"/>
</dbReference>
<keyword evidence="1" id="KW-0812">Transmembrane</keyword>
<keyword evidence="1" id="KW-1133">Transmembrane helix</keyword>
<dbReference type="RefSeq" id="WP_127083303.1">
    <property type="nucleotide sequence ID" value="NZ_RSCL01000012.1"/>
</dbReference>
<proteinExistence type="predicted"/>
<keyword evidence="3" id="KW-1185">Reference proteome</keyword>
<sequence>MSKFYPAVIYPASILSFLANNPIPSQKHHVINLKSSQIFNLSIRNTSKPIQFLYFLLGFLIPVSFGALSPWWLVALVWSSIGLGIVCALSPSLTQKLGNQNMNPVQTPVIKPKAILRFPEHEAKLSSLLLNNVLQPTSKSDAPAGVSEKAFYRVLRRLFPSVTQGMAFDNPEFPYPYSADFILVHDSNLSIDIEIDEPYVGDTKASHHCIDQGKDDTRNKFFTSNNWVVIRFSEKQAVKYPYSCCKFIASVIARVADDLTYLNQLANIADLPSEPMWTIKQAKKWAKTNYRKTYLPTYRK</sequence>
<evidence type="ECO:0000313" key="2">
    <source>
        <dbReference type="EMBL" id="RUT04062.1"/>
    </source>
</evidence>
<keyword evidence="1" id="KW-0472">Membrane</keyword>
<evidence type="ECO:0000313" key="3">
    <source>
        <dbReference type="Proteomes" id="UP000271624"/>
    </source>
</evidence>
<evidence type="ECO:0000256" key="1">
    <source>
        <dbReference type="SAM" id="Phobius"/>
    </source>
</evidence>